<evidence type="ECO:0000313" key="3">
    <source>
        <dbReference type="EMBL" id="KAK3261212.1"/>
    </source>
</evidence>
<dbReference type="InterPro" id="IPR012334">
    <property type="entry name" value="Pectin_lyas_fold"/>
</dbReference>
<keyword evidence="4" id="KW-1185">Reference proteome</keyword>
<dbReference type="Gene3D" id="2.160.20.10">
    <property type="entry name" value="Single-stranded right-handed beta-helix, Pectin lyase-like"/>
    <property type="match status" value="1"/>
</dbReference>
<dbReference type="EMBL" id="LGRX02017066">
    <property type="protein sequence ID" value="KAK3261212.1"/>
    <property type="molecule type" value="Genomic_DNA"/>
</dbReference>
<feature type="non-terminal residue" evidence="3">
    <location>
        <position position="554"/>
    </location>
</feature>
<evidence type="ECO:0000259" key="2">
    <source>
        <dbReference type="Pfam" id="PF13229"/>
    </source>
</evidence>
<dbReference type="SUPFAM" id="SSF51126">
    <property type="entry name" value="Pectin lyase-like"/>
    <property type="match status" value="1"/>
</dbReference>
<gene>
    <name evidence="3" type="ORF">CYMTET_29869</name>
</gene>
<keyword evidence="1" id="KW-0732">Signal</keyword>
<dbReference type="PANTHER" id="PTHR11319:SF35">
    <property type="entry name" value="OUTER MEMBRANE PROTEIN PMPC-RELATED"/>
    <property type="match status" value="1"/>
</dbReference>
<feature type="signal peptide" evidence="1">
    <location>
        <begin position="1"/>
        <end position="19"/>
    </location>
</feature>
<feature type="chain" id="PRO_5042245845" description="Right handed beta helix domain-containing protein" evidence="1">
    <location>
        <begin position="20"/>
        <end position="554"/>
    </location>
</feature>
<sequence>MSLLLPGTLLFFLHCAALACIAQSLHVSQSQSLHVSRSLLENQNGDCSDFQIQVPVADDDDDVEEATAYGELYMDSSDLEFGYEANRKSCQAIGIRFQNVSIPLGATISAAQVRFTAKATGPSMPFDLGIHVVDSTDCPAFTGREFEVTSLPTVSEEASWQSDKWSKGQEYASADFAWLLQKVVIQSTWHSGNAICVSLEVVDACTSLNEEDLHYEAYSSRNDDPSLAPVLNVTYTICPESPPVPVSPPQPPPWPPWPPAPPTVDGWVFIHVSYDGEMQLNEAISDDSIDNIALYTNISVQSQLSAVEHPLHILGQCACVACVIDGDGSSSGIFEVFSSILVIENITLQNGHSEYWGGAVVALFGSVLTIRNTAFIKNSASKGGGGVDAYSECVVTVEDCIFTSNGQVPADQDMGPGGAIYIEKQTVATILNTRFEGNIARSTGGAVYALDDSVASIENCAFAANGVPEGYFREGGALWCSSSSSCNATNSLFDGNFADDGGAMMFYDASKGHVRDSVLTSNVAADGGGACLDASSVTIERCMWSSNAIARKVV</sequence>
<comment type="caution">
    <text evidence="3">The sequence shown here is derived from an EMBL/GenBank/DDBJ whole genome shotgun (WGS) entry which is preliminary data.</text>
</comment>
<proteinExistence type="predicted"/>
<organism evidence="3 4">
    <name type="scientific">Cymbomonas tetramitiformis</name>
    <dbReference type="NCBI Taxonomy" id="36881"/>
    <lineage>
        <taxon>Eukaryota</taxon>
        <taxon>Viridiplantae</taxon>
        <taxon>Chlorophyta</taxon>
        <taxon>Pyramimonadophyceae</taxon>
        <taxon>Pyramimonadales</taxon>
        <taxon>Pyramimonadaceae</taxon>
        <taxon>Cymbomonas</taxon>
    </lineage>
</organism>
<dbReference type="AlphaFoldDB" id="A0AAE0KUH8"/>
<dbReference type="Proteomes" id="UP001190700">
    <property type="component" value="Unassembled WGS sequence"/>
</dbReference>
<evidence type="ECO:0000313" key="4">
    <source>
        <dbReference type="Proteomes" id="UP001190700"/>
    </source>
</evidence>
<protein>
    <recommendedName>
        <fullName evidence="2">Right handed beta helix domain-containing protein</fullName>
    </recommendedName>
</protein>
<reference evidence="3 4" key="1">
    <citation type="journal article" date="2015" name="Genome Biol. Evol.">
        <title>Comparative Genomics of a Bacterivorous Green Alga Reveals Evolutionary Causalities and Consequences of Phago-Mixotrophic Mode of Nutrition.</title>
        <authorList>
            <person name="Burns J.A."/>
            <person name="Paasch A."/>
            <person name="Narechania A."/>
            <person name="Kim E."/>
        </authorList>
    </citation>
    <scope>NUCLEOTIDE SEQUENCE [LARGE SCALE GENOMIC DNA]</scope>
    <source>
        <strain evidence="3 4">PLY_AMNH</strain>
    </source>
</reference>
<evidence type="ECO:0000256" key="1">
    <source>
        <dbReference type="SAM" id="SignalP"/>
    </source>
</evidence>
<dbReference type="InterPro" id="IPR039448">
    <property type="entry name" value="Beta_helix"/>
</dbReference>
<feature type="domain" description="Right handed beta helix" evidence="2">
    <location>
        <begin position="418"/>
        <end position="547"/>
    </location>
</feature>
<dbReference type="InterPro" id="IPR011050">
    <property type="entry name" value="Pectin_lyase_fold/virulence"/>
</dbReference>
<dbReference type="Pfam" id="PF13229">
    <property type="entry name" value="Beta_helix"/>
    <property type="match status" value="1"/>
</dbReference>
<dbReference type="PANTHER" id="PTHR11319">
    <property type="entry name" value="G PROTEIN-COUPLED RECEPTOR-RELATED"/>
    <property type="match status" value="1"/>
</dbReference>
<name>A0AAE0KUH8_9CHLO</name>
<accession>A0AAE0KUH8</accession>